<accession>A0ABR4KZP7</accession>
<name>A0ABR4KZP7_9EURO</name>
<organism evidence="1 2">
    <name type="scientific">Aspergillus pseudoustus</name>
    <dbReference type="NCBI Taxonomy" id="1810923"/>
    <lineage>
        <taxon>Eukaryota</taxon>
        <taxon>Fungi</taxon>
        <taxon>Dikarya</taxon>
        <taxon>Ascomycota</taxon>
        <taxon>Pezizomycotina</taxon>
        <taxon>Eurotiomycetes</taxon>
        <taxon>Eurotiomycetidae</taxon>
        <taxon>Eurotiales</taxon>
        <taxon>Aspergillaceae</taxon>
        <taxon>Aspergillus</taxon>
        <taxon>Aspergillus subgen. Nidulantes</taxon>
    </lineage>
</organism>
<evidence type="ECO:0000313" key="2">
    <source>
        <dbReference type="Proteomes" id="UP001610446"/>
    </source>
</evidence>
<gene>
    <name evidence="1" type="ORF">BJY01DRAFT_242158</name>
</gene>
<evidence type="ECO:0000313" key="1">
    <source>
        <dbReference type="EMBL" id="KAL2857736.1"/>
    </source>
</evidence>
<keyword evidence="2" id="KW-1185">Reference proteome</keyword>
<dbReference type="Proteomes" id="UP001610446">
    <property type="component" value="Unassembled WGS sequence"/>
</dbReference>
<evidence type="ECO:0008006" key="3">
    <source>
        <dbReference type="Google" id="ProtNLM"/>
    </source>
</evidence>
<reference evidence="1 2" key="1">
    <citation type="submission" date="2024-07" db="EMBL/GenBank/DDBJ databases">
        <title>Section-level genome sequencing and comparative genomics of Aspergillus sections Usti and Cavernicolus.</title>
        <authorList>
            <consortium name="Lawrence Berkeley National Laboratory"/>
            <person name="Nybo J.L."/>
            <person name="Vesth T.C."/>
            <person name="Theobald S."/>
            <person name="Frisvad J.C."/>
            <person name="Larsen T.O."/>
            <person name="Kjaerboelling I."/>
            <person name="Rothschild-Mancinelli K."/>
            <person name="Lyhne E.K."/>
            <person name="Kogle M.E."/>
            <person name="Barry K."/>
            <person name="Clum A."/>
            <person name="Na H."/>
            <person name="Ledsgaard L."/>
            <person name="Lin J."/>
            <person name="Lipzen A."/>
            <person name="Kuo A."/>
            <person name="Riley R."/>
            <person name="Mondo S."/>
            <person name="Labutti K."/>
            <person name="Haridas S."/>
            <person name="Pangalinan J."/>
            <person name="Salamov A.A."/>
            <person name="Simmons B.A."/>
            <person name="Magnuson J.K."/>
            <person name="Chen J."/>
            <person name="Drula E."/>
            <person name="Henrissat B."/>
            <person name="Wiebenga A."/>
            <person name="Lubbers R.J."/>
            <person name="Gomes A.C."/>
            <person name="Makela M.R."/>
            <person name="Stajich J."/>
            <person name="Grigoriev I.V."/>
            <person name="Mortensen U.H."/>
            <person name="De Vries R.P."/>
            <person name="Baker S.E."/>
            <person name="Andersen M.R."/>
        </authorList>
    </citation>
    <scope>NUCLEOTIDE SEQUENCE [LARGE SCALE GENOMIC DNA]</scope>
    <source>
        <strain evidence="1 2">CBS 123904</strain>
    </source>
</reference>
<protein>
    <recommendedName>
        <fullName evidence="3">Transcription factor domain-containing protein</fullName>
    </recommendedName>
</protein>
<proteinExistence type="predicted"/>
<comment type="caution">
    <text evidence="1">The sequence shown here is derived from an EMBL/GenBank/DDBJ whole genome shotgun (WGS) entry which is preliminary data.</text>
</comment>
<dbReference type="EMBL" id="JBFXLU010000003">
    <property type="protein sequence ID" value="KAL2857736.1"/>
    <property type="molecule type" value="Genomic_DNA"/>
</dbReference>
<sequence length="515" mass="58370">MPTSEQITVDDKSPGICELNDSSSSNLIPQSVPGTPDNIVCIQDLAEFTLPSLTESELDMSWPDTGLDFSSLLYSSSLFLPDNVLDSSLVLSGDEYQALSHYQETFISDRVLKTPRWSMFSCILRSVSHVPMAMHLLIAISSMDLNQRSPRPAISLGVTRTHFRKGSEMLIQRMSMEESKPDHFSNLASWLFLYLCMTHREILNKKAVDKLSMAISNYIQRYNLDRLCAAIPSQEPSVASARENLPSCLSTEPGLVGRLLLFLVSEDIRMGFEECGGHLAKHLLDSEDLYWRIYSQQRYILERFWGQSYPEHEVMHDLETAAAMELGHKVGLLVHRINELSKNALIEVKPRDLDIERGVVDIETQYSSILRMTRSSTASRSPFLRVAEAAVISLYFVKLYYFRLTLRDCAAPTPPHILLAMTELLNMAHRAFSEQARHWGHGIFQLPLFMAAVETKDRIHIEWIMSKMGTLRFRTALSQIILIQDQTGSRLSIANIRQILEGSVRLNNAAFPIDE</sequence>